<dbReference type="PANTHER" id="PTHR18964">
    <property type="entry name" value="ROK (REPRESSOR, ORF, KINASE) FAMILY"/>
    <property type="match status" value="1"/>
</dbReference>
<keyword evidence="1" id="KW-0119">Carbohydrate metabolism</keyword>
<dbReference type="EMBL" id="CP071502">
    <property type="protein sequence ID" value="QSX38388.1"/>
    <property type="molecule type" value="Genomic_DNA"/>
</dbReference>
<protein>
    <submittedName>
        <fullName evidence="2">Fructokinase</fullName>
        <ecNumber evidence="2">2.7.1.4</ecNumber>
    </submittedName>
</protein>
<dbReference type="Pfam" id="PF00480">
    <property type="entry name" value="ROK"/>
    <property type="match status" value="1"/>
</dbReference>
<name>A0ABX7R3M2_9GAMM</name>
<dbReference type="InterPro" id="IPR000600">
    <property type="entry name" value="ROK"/>
</dbReference>
<evidence type="ECO:0000313" key="2">
    <source>
        <dbReference type="EMBL" id="QSX38388.1"/>
    </source>
</evidence>
<sequence length="310" mass="32183">MYRIGIDLGGTKIELVMLDGAGVEVFRKRRPTPRDYPGTLAAVVELVKEAEAETGQRASIGIGIPGVVSSLSGKVKNCNATWINGQPMDKDLGAMLGREVRIANDANCFAVSEAVDGAGAGKALVFGVILGTGCGGGIAISHKVHAGGNGIGGEWGHNPLPWMTAEEFNSTRCFCGNADCIETFVSGTGFVRDFRAHGGEATSGIEIVARIAEGDALAEAAFERFIDRLARALAQVINTLDPDAIVLGGGVSNIDLIYQRLPALLPKYVLGGECATPVLKNHHGASSGVRGAAWLWAPGELAAMSPEACA</sequence>
<dbReference type="InterPro" id="IPR043129">
    <property type="entry name" value="ATPase_NBD"/>
</dbReference>
<keyword evidence="3" id="KW-1185">Reference proteome</keyword>
<evidence type="ECO:0000256" key="1">
    <source>
        <dbReference type="ARBA" id="ARBA00023277"/>
    </source>
</evidence>
<dbReference type="GO" id="GO:0008865">
    <property type="term" value="F:fructokinase activity"/>
    <property type="evidence" value="ECO:0007669"/>
    <property type="project" value="UniProtKB-EC"/>
</dbReference>
<dbReference type="RefSeq" id="WP_207381473.1">
    <property type="nucleotide sequence ID" value="NZ_CP071502.1"/>
</dbReference>
<dbReference type="NCBIfam" id="NF007108">
    <property type="entry name" value="PRK09557.1"/>
    <property type="match status" value="1"/>
</dbReference>
<dbReference type="SUPFAM" id="SSF53067">
    <property type="entry name" value="Actin-like ATPase domain"/>
    <property type="match status" value="1"/>
</dbReference>
<dbReference type="PANTHER" id="PTHR18964:SF174">
    <property type="entry name" value="D-ALLOSE KINASE-RELATED"/>
    <property type="match status" value="1"/>
</dbReference>
<dbReference type="CDD" id="cd24066">
    <property type="entry name" value="ASKHA_NBD_ROK_EcFRK-like"/>
    <property type="match status" value="1"/>
</dbReference>
<dbReference type="EC" id="2.7.1.4" evidence="2"/>
<accession>A0ABX7R3M2</accession>
<dbReference type="Gene3D" id="3.30.420.40">
    <property type="match status" value="2"/>
</dbReference>
<dbReference type="InterPro" id="IPR049874">
    <property type="entry name" value="ROK_cs"/>
</dbReference>
<proteinExistence type="predicted"/>
<dbReference type="Proteomes" id="UP000663207">
    <property type="component" value="Chromosome"/>
</dbReference>
<keyword evidence="2" id="KW-0808">Transferase</keyword>
<gene>
    <name evidence="2" type="primary">mak</name>
    <name evidence="2" type="ORF">JYB85_06070</name>
</gene>
<dbReference type="PROSITE" id="PS01125">
    <property type="entry name" value="ROK"/>
    <property type="match status" value="1"/>
</dbReference>
<reference evidence="2 3" key="1">
    <citation type="submission" date="2021-03" db="EMBL/GenBank/DDBJ databases">
        <title>Novel species identification of genus Shewanella.</title>
        <authorList>
            <person name="Liu G."/>
            <person name="Zhang Q."/>
        </authorList>
    </citation>
    <scope>NUCLEOTIDE SEQUENCE [LARGE SCALE GENOMIC DNA]</scope>
    <source>
        <strain evidence="2 3">FJAT-52962</strain>
    </source>
</reference>
<evidence type="ECO:0000313" key="3">
    <source>
        <dbReference type="Proteomes" id="UP000663207"/>
    </source>
</evidence>
<organism evidence="2 3">
    <name type="scientific">Shewanella sedimentimangrovi</name>
    <dbReference type="NCBI Taxonomy" id="2814293"/>
    <lineage>
        <taxon>Bacteria</taxon>
        <taxon>Pseudomonadati</taxon>
        <taxon>Pseudomonadota</taxon>
        <taxon>Gammaproteobacteria</taxon>
        <taxon>Alteromonadales</taxon>
        <taxon>Shewanellaceae</taxon>
        <taxon>Shewanella</taxon>
    </lineage>
</organism>